<evidence type="ECO:0000256" key="6">
    <source>
        <dbReference type="ARBA" id="ARBA00022840"/>
    </source>
</evidence>
<keyword evidence="6 7" id="KW-0067">ATP-binding</keyword>
<comment type="caution">
    <text evidence="10">The sequence shown here is derived from an EMBL/GenBank/DDBJ whole genome shotgun (WGS) entry which is preliminary data.</text>
</comment>
<dbReference type="InterPro" id="IPR017441">
    <property type="entry name" value="Protein_kinase_ATP_BS"/>
</dbReference>
<dbReference type="InterPro" id="IPR000719">
    <property type="entry name" value="Prot_kinase_dom"/>
</dbReference>
<keyword evidence="4 7" id="KW-0547">Nucleotide-binding</keyword>
<dbReference type="Gene3D" id="3.30.200.20">
    <property type="entry name" value="Phosphorylase Kinase, domain 1"/>
    <property type="match status" value="1"/>
</dbReference>
<dbReference type="GO" id="GO:0005524">
    <property type="term" value="F:ATP binding"/>
    <property type="evidence" value="ECO:0007669"/>
    <property type="project" value="UniProtKB-UniRule"/>
</dbReference>
<feature type="binding site" evidence="7">
    <location>
        <position position="32"/>
    </location>
    <ligand>
        <name>ATP</name>
        <dbReference type="ChEBI" id="CHEBI:30616"/>
    </ligand>
</feature>
<evidence type="ECO:0000256" key="4">
    <source>
        <dbReference type="ARBA" id="ARBA00022741"/>
    </source>
</evidence>
<evidence type="ECO:0000256" key="3">
    <source>
        <dbReference type="ARBA" id="ARBA00022679"/>
    </source>
</evidence>
<keyword evidence="3" id="KW-0808">Transferase</keyword>
<dbReference type="CDD" id="cd00180">
    <property type="entry name" value="PKc"/>
    <property type="match status" value="1"/>
</dbReference>
<dbReference type="EMBL" id="JARKIF010000002">
    <property type="protein sequence ID" value="KAJ7646705.1"/>
    <property type="molecule type" value="Genomic_DNA"/>
</dbReference>
<proteinExistence type="inferred from homology"/>
<evidence type="ECO:0000313" key="10">
    <source>
        <dbReference type="EMBL" id="KAJ7646705.1"/>
    </source>
</evidence>
<evidence type="ECO:0000256" key="8">
    <source>
        <dbReference type="RuleBase" id="RU000304"/>
    </source>
</evidence>
<evidence type="ECO:0000256" key="2">
    <source>
        <dbReference type="ARBA" id="ARBA00022553"/>
    </source>
</evidence>
<dbReference type="SUPFAM" id="SSF56112">
    <property type="entry name" value="Protein kinase-like (PK-like)"/>
    <property type="match status" value="1"/>
</dbReference>
<dbReference type="GO" id="GO:0004674">
    <property type="term" value="F:protein serine/threonine kinase activity"/>
    <property type="evidence" value="ECO:0007669"/>
    <property type="project" value="UniProtKB-KW"/>
</dbReference>
<dbReference type="Gene3D" id="1.10.510.10">
    <property type="entry name" value="Transferase(Phosphotransferase) domain 1"/>
    <property type="match status" value="1"/>
</dbReference>
<name>A0AAD7CE07_9AGAR</name>
<evidence type="ECO:0000313" key="11">
    <source>
        <dbReference type="Proteomes" id="UP001221142"/>
    </source>
</evidence>
<keyword evidence="1 8" id="KW-0723">Serine/threonine-protein kinase</keyword>
<keyword evidence="2" id="KW-0597">Phosphoprotein</keyword>
<evidence type="ECO:0000256" key="7">
    <source>
        <dbReference type="PROSITE-ProRule" id="PRU10141"/>
    </source>
</evidence>
<keyword evidence="11" id="KW-1185">Reference proteome</keyword>
<dbReference type="PROSITE" id="PS00108">
    <property type="entry name" value="PROTEIN_KINASE_ST"/>
    <property type="match status" value="1"/>
</dbReference>
<dbReference type="PANTHER" id="PTHR24351">
    <property type="entry name" value="RIBOSOMAL PROTEIN S6 KINASE"/>
    <property type="match status" value="1"/>
</dbReference>
<sequence>MLRVKDQLGRGGFGEVLKVEDKTTGKLYAIKKVRRSKNRQEQELVFHEVSCHLRMADDAAVPAIHGFYEDPWWFYVLMDCGRRCFLDLITGLTVDSARFYAAQLVLGLQCLHTRGILHRDLKSDNLLLGVDGNLVIIDFGLARSFEEPTAGTYKEWHTMRRRQNDEWPLLWADDWDNPHFTQMKCGTRGYLCAQMEMGRAYSYSADLWSFGVVLYEWLAAGEMPAFHVPNSEEERPEIEWYPTPASVYAEPAICLFFDQIFSMRYGERFESWGELTRHPMWGPQHDWEAHAERRLTPPALNA</sequence>
<dbReference type="SMART" id="SM00220">
    <property type="entry name" value="S_TKc"/>
    <property type="match status" value="1"/>
</dbReference>
<dbReference type="Pfam" id="PF00069">
    <property type="entry name" value="Pkinase"/>
    <property type="match status" value="1"/>
</dbReference>
<evidence type="ECO:0000256" key="5">
    <source>
        <dbReference type="ARBA" id="ARBA00022777"/>
    </source>
</evidence>
<reference evidence="10" key="1">
    <citation type="submission" date="2023-03" db="EMBL/GenBank/DDBJ databases">
        <title>Massive genome expansion in bonnet fungi (Mycena s.s.) driven by repeated elements and novel gene families across ecological guilds.</title>
        <authorList>
            <consortium name="Lawrence Berkeley National Laboratory"/>
            <person name="Harder C.B."/>
            <person name="Miyauchi S."/>
            <person name="Viragh M."/>
            <person name="Kuo A."/>
            <person name="Thoen E."/>
            <person name="Andreopoulos B."/>
            <person name="Lu D."/>
            <person name="Skrede I."/>
            <person name="Drula E."/>
            <person name="Henrissat B."/>
            <person name="Morin E."/>
            <person name="Kohler A."/>
            <person name="Barry K."/>
            <person name="LaButti K."/>
            <person name="Morin E."/>
            <person name="Salamov A."/>
            <person name="Lipzen A."/>
            <person name="Mereny Z."/>
            <person name="Hegedus B."/>
            <person name="Baldrian P."/>
            <person name="Stursova M."/>
            <person name="Weitz H."/>
            <person name="Taylor A."/>
            <person name="Grigoriev I.V."/>
            <person name="Nagy L.G."/>
            <person name="Martin F."/>
            <person name="Kauserud H."/>
        </authorList>
    </citation>
    <scope>NUCLEOTIDE SEQUENCE</scope>
    <source>
        <strain evidence="10">9284</strain>
    </source>
</reference>
<dbReference type="InterPro" id="IPR011009">
    <property type="entry name" value="Kinase-like_dom_sf"/>
</dbReference>
<dbReference type="PROSITE" id="PS00107">
    <property type="entry name" value="PROTEIN_KINASE_ATP"/>
    <property type="match status" value="1"/>
</dbReference>
<comment type="similarity">
    <text evidence="8">Belongs to the protein kinase superfamily.</text>
</comment>
<organism evidence="10 11">
    <name type="scientific">Roridomyces roridus</name>
    <dbReference type="NCBI Taxonomy" id="1738132"/>
    <lineage>
        <taxon>Eukaryota</taxon>
        <taxon>Fungi</taxon>
        <taxon>Dikarya</taxon>
        <taxon>Basidiomycota</taxon>
        <taxon>Agaricomycotina</taxon>
        <taxon>Agaricomycetes</taxon>
        <taxon>Agaricomycetidae</taxon>
        <taxon>Agaricales</taxon>
        <taxon>Marasmiineae</taxon>
        <taxon>Mycenaceae</taxon>
        <taxon>Roridomyces</taxon>
    </lineage>
</organism>
<protein>
    <submittedName>
        <fullName evidence="10">Kinase-like domain-containing protein</fullName>
    </submittedName>
</protein>
<dbReference type="PROSITE" id="PS50011">
    <property type="entry name" value="PROTEIN_KINASE_DOM"/>
    <property type="match status" value="1"/>
</dbReference>
<dbReference type="InterPro" id="IPR008271">
    <property type="entry name" value="Ser/Thr_kinase_AS"/>
</dbReference>
<accession>A0AAD7CE07</accession>
<evidence type="ECO:0000256" key="1">
    <source>
        <dbReference type="ARBA" id="ARBA00022527"/>
    </source>
</evidence>
<keyword evidence="5 10" id="KW-0418">Kinase</keyword>
<evidence type="ECO:0000259" key="9">
    <source>
        <dbReference type="PROSITE" id="PS50011"/>
    </source>
</evidence>
<dbReference type="Proteomes" id="UP001221142">
    <property type="component" value="Unassembled WGS sequence"/>
</dbReference>
<feature type="domain" description="Protein kinase" evidence="9">
    <location>
        <begin position="2"/>
        <end position="281"/>
    </location>
</feature>
<dbReference type="AlphaFoldDB" id="A0AAD7CE07"/>
<gene>
    <name evidence="10" type="ORF">FB45DRAFT_1019011</name>
</gene>